<dbReference type="Proteomes" id="UP000887458">
    <property type="component" value="Unassembled WGS sequence"/>
</dbReference>
<dbReference type="EMBL" id="NJHN03000012">
    <property type="protein sequence ID" value="KAH9426258.1"/>
    <property type="molecule type" value="Genomic_DNA"/>
</dbReference>
<protein>
    <submittedName>
        <fullName evidence="1">Uncharacterized protein</fullName>
    </submittedName>
</protein>
<proteinExistence type="predicted"/>
<gene>
    <name evidence="1" type="ORF">DERP_007198</name>
</gene>
<reference evidence="1 2" key="2">
    <citation type="journal article" date="2022" name="Mol. Biol. Evol.">
        <title>Comparative Genomics Reveals Insights into the Divergent Evolution of Astigmatic Mites and Household Pest Adaptations.</title>
        <authorList>
            <person name="Xiong Q."/>
            <person name="Wan A.T."/>
            <person name="Liu X."/>
            <person name="Fung C.S."/>
            <person name="Xiao X."/>
            <person name="Malainual N."/>
            <person name="Hou J."/>
            <person name="Wang L."/>
            <person name="Wang M."/>
            <person name="Yang K.Y."/>
            <person name="Cui Y."/>
            <person name="Leung E.L."/>
            <person name="Nong W."/>
            <person name="Shin S.K."/>
            <person name="Au S.W."/>
            <person name="Jeong K.Y."/>
            <person name="Chew F.T."/>
            <person name="Hui J.H."/>
            <person name="Leung T.F."/>
            <person name="Tungtrongchitr A."/>
            <person name="Zhong N."/>
            <person name="Liu Z."/>
            <person name="Tsui S.K."/>
        </authorList>
    </citation>
    <scope>NUCLEOTIDE SEQUENCE [LARGE SCALE GENOMIC DNA]</scope>
    <source>
        <strain evidence="1">Derp</strain>
    </source>
</reference>
<evidence type="ECO:0000313" key="1">
    <source>
        <dbReference type="EMBL" id="KAH9426258.1"/>
    </source>
</evidence>
<organism evidence="1 2">
    <name type="scientific">Dermatophagoides pteronyssinus</name>
    <name type="common">European house dust mite</name>
    <dbReference type="NCBI Taxonomy" id="6956"/>
    <lineage>
        <taxon>Eukaryota</taxon>
        <taxon>Metazoa</taxon>
        <taxon>Ecdysozoa</taxon>
        <taxon>Arthropoda</taxon>
        <taxon>Chelicerata</taxon>
        <taxon>Arachnida</taxon>
        <taxon>Acari</taxon>
        <taxon>Acariformes</taxon>
        <taxon>Sarcoptiformes</taxon>
        <taxon>Astigmata</taxon>
        <taxon>Psoroptidia</taxon>
        <taxon>Analgoidea</taxon>
        <taxon>Pyroglyphidae</taxon>
        <taxon>Dermatophagoidinae</taxon>
        <taxon>Dermatophagoides</taxon>
    </lineage>
</organism>
<comment type="caution">
    <text evidence="1">The sequence shown here is derived from an EMBL/GenBank/DDBJ whole genome shotgun (WGS) entry which is preliminary data.</text>
</comment>
<name>A0ABQ8JV23_DERPT</name>
<keyword evidence="2" id="KW-1185">Reference proteome</keyword>
<evidence type="ECO:0000313" key="2">
    <source>
        <dbReference type="Proteomes" id="UP000887458"/>
    </source>
</evidence>
<reference evidence="1 2" key="1">
    <citation type="journal article" date="2018" name="J. Allergy Clin. Immunol.">
        <title>High-quality assembly of Dermatophagoides pteronyssinus genome and transcriptome reveals a wide range of novel allergens.</title>
        <authorList>
            <person name="Liu X.Y."/>
            <person name="Yang K.Y."/>
            <person name="Wang M.Q."/>
            <person name="Kwok J.S."/>
            <person name="Zeng X."/>
            <person name="Yang Z."/>
            <person name="Xiao X.J."/>
            <person name="Lau C.P."/>
            <person name="Li Y."/>
            <person name="Huang Z.M."/>
            <person name="Ba J.G."/>
            <person name="Yim A.K."/>
            <person name="Ouyang C.Y."/>
            <person name="Ngai S.M."/>
            <person name="Chan T.F."/>
            <person name="Leung E.L."/>
            <person name="Liu L."/>
            <person name="Liu Z.G."/>
            <person name="Tsui S.K."/>
        </authorList>
    </citation>
    <scope>NUCLEOTIDE SEQUENCE [LARGE SCALE GENOMIC DNA]</scope>
    <source>
        <strain evidence="1">Derp</strain>
    </source>
</reference>
<sequence>MKYKASASNTIGMFRSLTCAITVPIPGPITSTCNFGKIALKSSRKFAPVFMALIAEKYGAPVYSREPPINPIRPA</sequence>
<accession>A0ABQ8JV23</accession>